<evidence type="ECO:0000256" key="1">
    <source>
        <dbReference type="SAM" id="MobiDB-lite"/>
    </source>
</evidence>
<proteinExistence type="predicted"/>
<accession>A0A2K8PC73</accession>
<gene>
    <name evidence="2" type="ORF">SLAV_12415</name>
</gene>
<organism evidence="2 3">
    <name type="scientific">Streptomyces lavendulae subsp. lavendulae</name>
    <dbReference type="NCBI Taxonomy" id="58340"/>
    <lineage>
        <taxon>Bacteria</taxon>
        <taxon>Bacillati</taxon>
        <taxon>Actinomycetota</taxon>
        <taxon>Actinomycetes</taxon>
        <taxon>Kitasatosporales</taxon>
        <taxon>Streptomycetaceae</taxon>
        <taxon>Streptomyces</taxon>
    </lineage>
</organism>
<evidence type="ECO:0000313" key="2">
    <source>
        <dbReference type="EMBL" id="ATZ24342.1"/>
    </source>
</evidence>
<name>A0A2K8PC73_STRLA</name>
<dbReference type="EMBL" id="CP024985">
    <property type="protein sequence ID" value="ATZ24342.1"/>
    <property type="molecule type" value="Genomic_DNA"/>
</dbReference>
<feature type="region of interest" description="Disordered" evidence="1">
    <location>
        <begin position="88"/>
        <end position="120"/>
    </location>
</feature>
<keyword evidence="3" id="KW-1185">Reference proteome</keyword>
<dbReference type="Proteomes" id="UP000231791">
    <property type="component" value="Chromosome"/>
</dbReference>
<sequence length="120" mass="12477">MGMDPGFSVLLPVTVGHGRETLAPSWLPAAKILCPPTSAFAARARYRPKWPGTGIVTAPTPPAAPIVALMAAMALVTCFRAVRAGVRAHRAGPPGPDPAPDRAEGPARGSRTPERELSHV</sequence>
<reference evidence="2 3" key="1">
    <citation type="submission" date="2017-11" db="EMBL/GenBank/DDBJ databases">
        <title>Complete genome sequence of Streptomyces lavendulae subsp. lavendulae CCM 3239 (formerly 'Streptomyces aureofaciens CCM 3239'), the producer of the angucycline-type antibiotic auricin.</title>
        <authorList>
            <person name="Busche T."/>
            <person name="Novakova R."/>
            <person name="Al'Dilaimi A."/>
            <person name="Homerova D."/>
            <person name="Feckova L."/>
            <person name="Rezuchova B."/>
            <person name="Mingyar E."/>
            <person name="Csolleiova D."/>
            <person name="Bekeova C."/>
            <person name="Winkler A."/>
            <person name="Sevcikova B."/>
            <person name="Kalinowski J."/>
            <person name="Kormanec J."/>
            <person name="Ruckert C."/>
        </authorList>
    </citation>
    <scope>NUCLEOTIDE SEQUENCE [LARGE SCALE GENOMIC DNA]</scope>
    <source>
        <strain evidence="2 3">CCM 3239</strain>
    </source>
</reference>
<dbReference type="AlphaFoldDB" id="A0A2K8PC73"/>
<protein>
    <submittedName>
        <fullName evidence="2">Uncharacterized protein</fullName>
    </submittedName>
</protein>
<dbReference type="KEGG" id="slx:SLAV_12415"/>
<evidence type="ECO:0000313" key="3">
    <source>
        <dbReference type="Proteomes" id="UP000231791"/>
    </source>
</evidence>
<feature type="compositionally biased region" description="Basic and acidic residues" evidence="1">
    <location>
        <begin position="99"/>
        <end position="120"/>
    </location>
</feature>